<sequence length="158" mass="17843">MSAEVYIFTDGSVNPQSGIGFGASIIVEDLDLPTNEAKDLLELVQFEDTSSTKLEIQILLHTLAKLEESSKRVVLFTDSQNIVGLPDRRVRFEKNNYISKNGKLIANHELYKEFYRLTDSLNCEIVKVKGHKRSALKSQIDGLFTLVDRASRNALREL</sequence>
<name>A0ABT5VP99_9BACT</name>
<dbReference type="Gene3D" id="3.30.420.10">
    <property type="entry name" value="Ribonuclease H-like superfamily/Ribonuclease H"/>
    <property type="match status" value="1"/>
</dbReference>
<proteinExistence type="predicted"/>
<comment type="caution">
    <text evidence="2">The sequence shown here is derived from an EMBL/GenBank/DDBJ whole genome shotgun (WGS) entry which is preliminary data.</text>
</comment>
<dbReference type="Proteomes" id="UP001528920">
    <property type="component" value="Unassembled WGS sequence"/>
</dbReference>
<dbReference type="PROSITE" id="PS50879">
    <property type="entry name" value="RNASE_H_1"/>
    <property type="match status" value="1"/>
</dbReference>
<evidence type="ECO:0000259" key="1">
    <source>
        <dbReference type="PROSITE" id="PS50879"/>
    </source>
</evidence>
<keyword evidence="3" id="KW-1185">Reference proteome</keyword>
<dbReference type="InterPro" id="IPR002156">
    <property type="entry name" value="RNaseH_domain"/>
</dbReference>
<dbReference type="InterPro" id="IPR012337">
    <property type="entry name" value="RNaseH-like_sf"/>
</dbReference>
<accession>A0ABT5VP99</accession>
<protein>
    <recommendedName>
        <fullName evidence="1">RNase H type-1 domain-containing protein</fullName>
    </recommendedName>
</protein>
<dbReference type="InterPro" id="IPR036397">
    <property type="entry name" value="RNaseH_sf"/>
</dbReference>
<reference evidence="2 3" key="1">
    <citation type="submission" date="2022-01" db="EMBL/GenBank/DDBJ databases">
        <title>Labilibaculum sp. nov, a marine bacterium isolated from Antarctica.</title>
        <authorList>
            <person name="Dai W."/>
        </authorList>
    </citation>
    <scope>NUCLEOTIDE SEQUENCE [LARGE SCALE GENOMIC DNA]</scope>
    <source>
        <strain evidence="2 3">DW002</strain>
    </source>
</reference>
<evidence type="ECO:0000313" key="2">
    <source>
        <dbReference type="EMBL" id="MDE5417259.1"/>
    </source>
</evidence>
<gene>
    <name evidence="2" type="ORF">L3049_04495</name>
</gene>
<dbReference type="Pfam" id="PF00075">
    <property type="entry name" value="RNase_H"/>
    <property type="match status" value="1"/>
</dbReference>
<organism evidence="2 3">
    <name type="scientific">Paralabilibaculum antarcticum</name>
    <dbReference type="NCBI Taxonomy" id="2912572"/>
    <lineage>
        <taxon>Bacteria</taxon>
        <taxon>Pseudomonadati</taxon>
        <taxon>Bacteroidota</taxon>
        <taxon>Bacteroidia</taxon>
        <taxon>Marinilabiliales</taxon>
        <taxon>Marinifilaceae</taxon>
        <taxon>Paralabilibaculum</taxon>
    </lineage>
</organism>
<feature type="domain" description="RNase H type-1" evidence="1">
    <location>
        <begin position="1"/>
        <end position="156"/>
    </location>
</feature>
<dbReference type="EMBL" id="JAKJSC010000001">
    <property type="protein sequence ID" value="MDE5417259.1"/>
    <property type="molecule type" value="Genomic_DNA"/>
</dbReference>
<dbReference type="RefSeq" id="WP_275108598.1">
    <property type="nucleotide sequence ID" value="NZ_JAKJSC010000001.1"/>
</dbReference>
<dbReference type="SUPFAM" id="SSF53098">
    <property type="entry name" value="Ribonuclease H-like"/>
    <property type="match status" value="1"/>
</dbReference>
<evidence type="ECO:0000313" key="3">
    <source>
        <dbReference type="Proteomes" id="UP001528920"/>
    </source>
</evidence>